<accession>A0ABU3X299</accession>
<comment type="caution">
    <text evidence="1">The sequence shown here is derived from an EMBL/GenBank/DDBJ whole genome shotgun (WGS) entry which is preliminary data.</text>
</comment>
<evidence type="ECO:0000313" key="2">
    <source>
        <dbReference type="Proteomes" id="UP001281203"/>
    </source>
</evidence>
<protein>
    <submittedName>
        <fullName evidence="1">Uncharacterized protein</fullName>
    </submittedName>
</protein>
<organism evidence="1 2">
    <name type="scientific">Methanoculleus caldifontis</name>
    <dbReference type="NCBI Taxonomy" id="2651577"/>
    <lineage>
        <taxon>Archaea</taxon>
        <taxon>Methanobacteriati</taxon>
        <taxon>Methanobacteriota</taxon>
        <taxon>Stenosarchaea group</taxon>
        <taxon>Methanomicrobia</taxon>
        <taxon>Methanomicrobiales</taxon>
        <taxon>Methanomicrobiaceae</taxon>
        <taxon>Methanoculleus</taxon>
    </lineage>
</organism>
<sequence>MILEGRNEALEYIVSGETEEKMEFLVCMIRAGALNDEIQEIIGTSGEPGRKLLKEEYGKADEARTAAMYSALAVFEEYEANGNVSAPTLQAFEDDVGRLRSALDRFADVYRATLPDDGRDLSGDAAAAVTLLAMQEELLESIGESYKYVILGNVEEKEKFSAGMDRFAAGAEAFNATAYLHAGGNAAVAGEYQAMMVAVAEYRSATDAFFSVYERDGWISPEAFHTYEDAVDEMRTAYGVLMASVLANT</sequence>
<gene>
    <name evidence="1" type="ORF">F8E02_09295</name>
</gene>
<dbReference type="EMBL" id="WBKO01000002">
    <property type="protein sequence ID" value="MDV2482188.1"/>
    <property type="molecule type" value="Genomic_DNA"/>
</dbReference>
<evidence type="ECO:0000313" key="1">
    <source>
        <dbReference type="EMBL" id="MDV2482188.1"/>
    </source>
</evidence>
<dbReference type="RefSeq" id="WP_317065252.1">
    <property type="nucleotide sequence ID" value="NZ_WBKO01000002.1"/>
</dbReference>
<keyword evidence="2" id="KW-1185">Reference proteome</keyword>
<reference evidence="1 2" key="1">
    <citation type="submission" date="2019-10" db="EMBL/GenBank/DDBJ databases">
        <title>Isolation and characterization of Methanoculleus sp. Wushi-C6 from a hot spring well.</title>
        <authorList>
            <person name="Chen S.-C."/>
            <person name="Lan Z.-H."/>
            <person name="You Y.-T."/>
            <person name="Lai M.-C."/>
        </authorList>
    </citation>
    <scope>NUCLEOTIDE SEQUENCE [LARGE SCALE GENOMIC DNA]</scope>
    <source>
        <strain evidence="1 2">Wushi-C6</strain>
    </source>
</reference>
<dbReference type="Proteomes" id="UP001281203">
    <property type="component" value="Unassembled WGS sequence"/>
</dbReference>
<proteinExistence type="predicted"/>
<name>A0ABU3X299_9EURY</name>